<evidence type="ECO:0000313" key="8">
    <source>
        <dbReference type="Proteomes" id="UP000001357"/>
    </source>
</evidence>
<evidence type="ECO:0000256" key="3">
    <source>
        <dbReference type="ARBA" id="ARBA00022490"/>
    </source>
</evidence>
<keyword evidence="4" id="KW-0677">Repeat</keyword>
<dbReference type="AlphaFoldDB" id="A9USV1"/>
<dbReference type="InterPro" id="IPR011989">
    <property type="entry name" value="ARM-like"/>
</dbReference>
<evidence type="ECO:0000256" key="4">
    <source>
        <dbReference type="ARBA" id="ARBA00022737"/>
    </source>
</evidence>
<evidence type="ECO:0000256" key="5">
    <source>
        <dbReference type="ARBA" id="ARBA00023242"/>
    </source>
</evidence>
<dbReference type="STRING" id="81824.A9USV1"/>
<evidence type="ECO:0000256" key="6">
    <source>
        <dbReference type="SAM" id="MobiDB-lite"/>
    </source>
</evidence>
<feature type="compositionally biased region" description="Basic and acidic residues" evidence="6">
    <location>
        <begin position="1"/>
        <end position="13"/>
    </location>
</feature>
<accession>A9USV1</accession>
<organism evidence="7 8">
    <name type="scientific">Monosiga brevicollis</name>
    <name type="common">Choanoflagellate</name>
    <dbReference type="NCBI Taxonomy" id="81824"/>
    <lineage>
        <taxon>Eukaryota</taxon>
        <taxon>Choanoflagellata</taxon>
        <taxon>Craspedida</taxon>
        <taxon>Salpingoecidae</taxon>
        <taxon>Monosiga</taxon>
    </lineage>
</organism>
<reference evidence="7 8" key="1">
    <citation type="journal article" date="2008" name="Nature">
        <title>The genome of the choanoflagellate Monosiga brevicollis and the origin of metazoans.</title>
        <authorList>
            <consortium name="JGI Sequencing"/>
            <person name="King N."/>
            <person name="Westbrook M.J."/>
            <person name="Young S.L."/>
            <person name="Kuo A."/>
            <person name="Abedin M."/>
            <person name="Chapman J."/>
            <person name="Fairclough S."/>
            <person name="Hellsten U."/>
            <person name="Isogai Y."/>
            <person name="Letunic I."/>
            <person name="Marr M."/>
            <person name="Pincus D."/>
            <person name="Putnam N."/>
            <person name="Rokas A."/>
            <person name="Wright K.J."/>
            <person name="Zuzow R."/>
            <person name="Dirks W."/>
            <person name="Good M."/>
            <person name="Goodstein D."/>
            <person name="Lemons D."/>
            <person name="Li W."/>
            <person name="Lyons J.B."/>
            <person name="Morris A."/>
            <person name="Nichols S."/>
            <person name="Richter D.J."/>
            <person name="Salamov A."/>
            <person name="Bork P."/>
            <person name="Lim W.A."/>
            <person name="Manning G."/>
            <person name="Miller W.T."/>
            <person name="McGinnis W."/>
            <person name="Shapiro H."/>
            <person name="Tjian R."/>
            <person name="Grigoriev I.V."/>
            <person name="Rokhsar D."/>
        </authorList>
    </citation>
    <scope>NUCLEOTIDE SEQUENCE [LARGE SCALE GENOMIC DNA]</scope>
    <source>
        <strain evidence="8">MX1 / ATCC 50154</strain>
    </source>
</reference>
<dbReference type="EMBL" id="CH991544">
    <property type="protein sequence ID" value="EDQ92169.1"/>
    <property type="molecule type" value="Genomic_DNA"/>
</dbReference>
<dbReference type="Gene3D" id="1.25.10.10">
    <property type="entry name" value="Leucine-rich Repeat Variant"/>
    <property type="match status" value="1"/>
</dbReference>
<dbReference type="GO" id="GO:0034657">
    <property type="term" value="C:GID complex"/>
    <property type="evidence" value="ECO:0000318"/>
    <property type="project" value="GO_Central"/>
</dbReference>
<dbReference type="SMART" id="SM00185">
    <property type="entry name" value="ARM"/>
    <property type="match status" value="4"/>
</dbReference>
<keyword evidence="3" id="KW-0963">Cytoplasm</keyword>
<dbReference type="PANTHER" id="PTHR15651">
    <property type="entry name" value="ARMADILLO REPEAT-CONTAINING PROTEIN 8"/>
    <property type="match status" value="1"/>
</dbReference>
<name>A9USV1_MONBE</name>
<evidence type="ECO:0000313" key="7">
    <source>
        <dbReference type="EMBL" id="EDQ92169.1"/>
    </source>
</evidence>
<evidence type="ECO:0000256" key="2">
    <source>
        <dbReference type="ARBA" id="ARBA00004496"/>
    </source>
</evidence>
<protein>
    <submittedName>
        <fullName evidence="7">Uncharacterized protein</fullName>
    </submittedName>
</protein>
<dbReference type="PANTHER" id="PTHR15651:SF7">
    <property type="entry name" value="ARMADILLO REPEAT-CONTAINING PROTEIN 8"/>
    <property type="match status" value="1"/>
</dbReference>
<evidence type="ECO:0000256" key="1">
    <source>
        <dbReference type="ARBA" id="ARBA00004123"/>
    </source>
</evidence>
<comment type="subcellular location">
    <subcellularLocation>
        <location evidence="2">Cytoplasm</location>
    </subcellularLocation>
    <subcellularLocation>
        <location evidence="1">Nucleus</location>
    </subcellularLocation>
</comment>
<gene>
    <name evidence="7" type="ORF">MONBRDRAFT_5915</name>
</gene>
<dbReference type="SUPFAM" id="SSF48371">
    <property type="entry name" value="ARM repeat"/>
    <property type="match status" value="1"/>
</dbReference>
<dbReference type="InterPro" id="IPR016024">
    <property type="entry name" value="ARM-type_fold"/>
</dbReference>
<dbReference type="GO" id="GO:0043161">
    <property type="term" value="P:proteasome-mediated ubiquitin-dependent protein catabolic process"/>
    <property type="evidence" value="ECO:0000318"/>
    <property type="project" value="GO_Central"/>
</dbReference>
<dbReference type="RefSeq" id="XP_001743455.1">
    <property type="nucleotide sequence ID" value="XM_001743403.1"/>
</dbReference>
<dbReference type="InterPro" id="IPR000225">
    <property type="entry name" value="Armadillo"/>
</dbReference>
<dbReference type="GeneID" id="5888592"/>
<dbReference type="KEGG" id="mbr:MONBRDRAFT_5915"/>
<dbReference type="GO" id="GO:0005737">
    <property type="term" value="C:cytoplasm"/>
    <property type="evidence" value="ECO:0007669"/>
    <property type="project" value="UniProtKB-SubCell"/>
</dbReference>
<proteinExistence type="predicted"/>
<sequence length="765" mass="84655">MDKRPDPELRMVDFSDDETLCDEDEEELGSASALGLAAEGSPAAKRARIASPPVAAYPQSLVNTTLQLVCLLYDPDALALAEQLLLKWIPDVTTAGLLCRLPILHELHTCTQSPHAPSAQAAIHILSSVACSHKSLARTLLLTLGPNDFLQLLGNVPRDSLMTLLFDCLTESMLGEAIFKPSTPNRAILTAFLSRLEVDILRHAHASTAIVRQLVHLLVTHMQKRGLTLTDLLPMLNTRDREHIKLTSYFLCALANEPSVQPHSVASFAHKLVASFAQLERTALLACLQCLDRVVLAQRPPRSAHVLDRADWHRLIFILESERLGCAYDDVFALTARIICEAADADIVEPSVLFDGINLDMFTSSLESRLRYYFSAQVPSKVVEYMLALVQLLIKSAGSGPANLIDALPLELLCEIILAPAGLASSTHARIVSCIHDCVIFKPDVVPRLCTESDCLVWFSRFVDDRSSPAERELLADVLRLHSEHARELKSILGKTAHIEALHALIWKPPANWQRHVIWMLRYASSGSERRKEQVFRLGAQTIPALAQRLGQDLSPGIQKELAAFFKSLTSMAGARKDSIFGWLDLPAVSSLLSSPFESVQEHVAGLLRNLTHGDTHRKEAVFSAIDLDILMSLLFSPSVRVLQSVTGLLQNLCTRSEDRRTTVFAHLPLEQVVTLLRHPDVRVHAPAAGLLMNLCRQSHHRKQKILTRMPLSTLTSFYDHGPPDPALADQANGLLQHLRMAFLASSREALQQYLHDVVHNDNDA</sequence>
<keyword evidence="8" id="KW-1185">Reference proteome</keyword>
<dbReference type="GO" id="GO:0005634">
    <property type="term" value="C:nucleus"/>
    <property type="evidence" value="ECO:0007669"/>
    <property type="project" value="UniProtKB-SubCell"/>
</dbReference>
<dbReference type="Proteomes" id="UP000001357">
    <property type="component" value="Unassembled WGS sequence"/>
</dbReference>
<dbReference type="InterPro" id="IPR038739">
    <property type="entry name" value="ARMC8/Vid28"/>
</dbReference>
<dbReference type="InParanoid" id="A9USV1"/>
<keyword evidence="5" id="KW-0539">Nucleus</keyword>
<feature type="compositionally biased region" description="Acidic residues" evidence="6">
    <location>
        <begin position="14"/>
        <end position="25"/>
    </location>
</feature>
<feature type="region of interest" description="Disordered" evidence="6">
    <location>
        <begin position="1"/>
        <end position="25"/>
    </location>
</feature>